<dbReference type="AlphaFoldDB" id="A0A939FUE7"/>
<feature type="coiled-coil region" evidence="1">
    <location>
        <begin position="376"/>
        <end position="410"/>
    </location>
</feature>
<comment type="caution">
    <text evidence="2">The sequence shown here is derived from an EMBL/GenBank/DDBJ whole genome shotgun (WGS) entry which is preliminary data.</text>
</comment>
<keyword evidence="1" id="KW-0175">Coiled coil</keyword>
<protein>
    <recommendedName>
        <fullName evidence="4">Sulfotransferase family protein</fullName>
    </recommendedName>
</protein>
<dbReference type="EMBL" id="JAFMPP010000003">
    <property type="protein sequence ID" value="MBO0662138.1"/>
    <property type="molecule type" value="Genomic_DNA"/>
</dbReference>
<name>A0A939FUE7_9HYPH</name>
<dbReference type="SUPFAM" id="SSF52540">
    <property type="entry name" value="P-loop containing nucleoside triphosphate hydrolases"/>
    <property type="match status" value="1"/>
</dbReference>
<feature type="coiled-coil region" evidence="1">
    <location>
        <begin position="440"/>
        <end position="517"/>
    </location>
</feature>
<dbReference type="RefSeq" id="WP_207256883.1">
    <property type="nucleotide sequence ID" value="NZ_JAFMPP010000003.1"/>
</dbReference>
<dbReference type="Proteomes" id="UP000664122">
    <property type="component" value="Unassembled WGS sequence"/>
</dbReference>
<dbReference type="InterPro" id="IPR027417">
    <property type="entry name" value="P-loop_NTPase"/>
</dbReference>
<organism evidence="2 3">
    <name type="scientific">Jiella flava</name>
    <dbReference type="NCBI Taxonomy" id="2816857"/>
    <lineage>
        <taxon>Bacteria</taxon>
        <taxon>Pseudomonadati</taxon>
        <taxon>Pseudomonadota</taxon>
        <taxon>Alphaproteobacteria</taxon>
        <taxon>Hyphomicrobiales</taxon>
        <taxon>Aurantimonadaceae</taxon>
        <taxon>Jiella</taxon>
    </lineage>
</organism>
<accession>A0A939FUE7</accession>
<evidence type="ECO:0000313" key="2">
    <source>
        <dbReference type="EMBL" id="MBO0662138.1"/>
    </source>
</evidence>
<dbReference type="Gene3D" id="3.40.50.300">
    <property type="entry name" value="P-loop containing nucleotide triphosphate hydrolases"/>
    <property type="match status" value="1"/>
</dbReference>
<keyword evidence="3" id="KW-1185">Reference proteome</keyword>
<sequence>MSTTTDTRPDIHRICVLILGMHRSGTSALSGVLHHLGCDLAAHRLDANSSNGAGFFDSSVIRQFNEEILASAGSSWDEFQAFSPEWRASAHGQDFLDRAVDLLGREFGQSRLFVIKDPRICRFAPFWIDALGRIGCEIRPILMIRSPLDVGHSMRQRHQFSEALSQMIWLRHGLDAEAATRGFAPKRLTTNFDQLMQGWEIVAERARRQLDIIWPRSIEAVEFDVAHFLSTDHRHHPAGDAQVLGNPLLTEWVREFYHVLSRWAEAGEDPDDYPVLDRIKAEFDIASRAFSRLSRAERDQTVTIRAKVESLTKERDSLTAAAEDKTRAAEDGRRAVTEKLLKERAEFETLRVDFAEQVQAKTHDNQLAAHRIVALEAQVKETLKRESALARQLQEQEARSERQFAVLEARLQDNDKLLAQQKLEASSEREGLQRLLIENAARSERDRMTLERALDQATRKADAQRIEIAKLTSQAKKPAVIQPDVKPDILQKKADELADLKRRLAKAEQLKRQRDVEADALAKKLELRTDEIRTLKSLAKKVHRERDEAVHQLFLIKNGLTWKMIAPTRRFVLGCRKILRGR</sequence>
<reference evidence="2" key="1">
    <citation type="submission" date="2021-03" db="EMBL/GenBank/DDBJ databases">
        <title>Whole genome sequence of Jiella sp. CQZ9-1.</title>
        <authorList>
            <person name="Tuo L."/>
        </authorList>
    </citation>
    <scope>NUCLEOTIDE SEQUENCE</scope>
    <source>
        <strain evidence="2">CQZ9-1</strain>
    </source>
</reference>
<evidence type="ECO:0008006" key="4">
    <source>
        <dbReference type="Google" id="ProtNLM"/>
    </source>
</evidence>
<evidence type="ECO:0000256" key="1">
    <source>
        <dbReference type="SAM" id="Coils"/>
    </source>
</evidence>
<gene>
    <name evidence="2" type="ORF">J1C48_06095</name>
</gene>
<evidence type="ECO:0000313" key="3">
    <source>
        <dbReference type="Proteomes" id="UP000664122"/>
    </source>
</evidence>
<proteinExistence type="predicted"/>